<evidence type="ECO:0000313" key="6">
    <source>
        <dbReference type="Proteomes" id="UP000650524"/>
    </source>
</evidence>
<comment type="caution">
    <text evidence="5">The sequence shown here is derived from an EMBL/GenBank/DDBJ whole genome shotgun (WGS) entry which is preliminary data.</text>
</comment>
<dbReference type="PRINTS" id="PR00081">
    <property type="entry name" value="GDHRDH"/>
</dbReference>
<evidence type="ECO:0000256" key="3">
    <source>
        <dbReference type="ARBA" id="ARBA00023002"/>
    </source>
</evidence>
<dbReference type="PROSITE" id="PS00061">
    <property type="entry name" value="ADH_SHORT"/>
    <property type="match status" value="1"/>
</dbReference>
<dbReference type="EMBL" id="JACNJD010000200">
    <property type="protein sequence ID" value="MBC8177284.1"/>
    <property type="molecule type" value="Genomic_DNA"/>
</dbReference>
<organism evidence="5 6">
    <name type="scientific">Candidatus Desulfacyla euxinica</name>
    <dbReference type="NCBI Taxonomy" id="2841693"/>
    <lineage>
        <taxon>Bacteria</taxon>
        <taxon>Deltaproteobacteria</taxon>
        <taxon>Candidatus Desulfacyla</taxon>
    </lineage>
</organism>
<gene>
    <name evidence="5" type="ORF">H8E19_07740</name>
</gene>
<comment type="similarity">
    <text evidence="1 4">Belongs to the short-chain dehydrogenases/reductases (SDR) family.</text>
</comment>
<dbReference type="PANTHER" id="PTHR43391:SF14">
    <property type="entry name" value="DEHYDROGENASE_REDUCTASE SDR FAMILY PROTEIN 7-LIKE"/>
    <property type="match status" value="1"/>
</dbReference>
<proteinExistence type="inferred from homology"/>
<dbReference type="InterPro" id="IPR036291">
    <property type="entry name" value="NAD(P)-bd_dom_sf"/>
</dbReference>
<evidence type="ECO:0000256" key="4">
    <source>
        <dbReference type="RuleBase" id="RU000363"/>
    </source>
</evidence>
<dbReference type="InterPro" id="IPR020904">
    <property type="entry name" value="Sc_DH/Rdtase_CS"/>
</dbReference>
<dbReference type="GO" id="GO:0016491">
    <property type="term" value="F:oxidoreductase activity"/>
    <property type="evidence" value="ECO:0007669"/>
    <property type="project" value="UniProtKB-KW"/>
</dbReference>
<dbReference type="PANTHER" id="PTHR43391">
    <property type="entry name" value="RETINOL DEHYDROGENASE-RELATED"/>
    <property type="match status" value="1"/>
</dbReference>
<dbReference type="Pfam" id="PF00106">
    <property type="entry name" value="adh_short"/>
    <property type="match status" value="1"/>
</dbReference>
<dbReference type="AlphaFoldDB" id="A0A8J6N0T7"/>
<protein>
    <submittedName>
        <fullName evidence="5">SDR family NAD(P)-dependent oxidoreductase</fullName>
    </submittedName>
</protein>
<keyword evidence="3" id="KW-0560">Oxidoreductase</keyword>
<reference evidence="5 6" key="1">
    <citation type="submission" date="2020-08" db="EMBL/GenBank/DDBJ databases">
        <title>Bridging the membrane lipid divide: bacteria of the FCB group superphylum have the potential to synthesize archaeal ether lipids.</title>
        <authorList>
            <person name="Villanueva L."/>
            <person name="Von Meijenfeldt F.A.B."/>
            <person name="Westbye A.B."/>
            <person name="Yadav S."/>
            <person name="Hopmans E.C."/>
            <person name="Dutilh B.E."/>
            <person name="Sinninghe Damste J.S."/>
        </authorList>
    </citation>
    <scope>NUCLEOTIDE SEQUENCE [LARGE SCALE GENOMIC DNA]</scope>
    <source>
        <strain evidence="5">NIOZ-UU27</strain>
    </source>
</reference>
<name>A0A8J6N0T7_9DELT</name>
<accession>A0A8J6N0T7</accession>
<sequence>MEKNGQAALVTGASSGIGRETAIMLAEKGFQVLAAARRMDRLVELAGQVEGITPMDVDLSDLDDLEKFCQHISGLSEPVSVLINNAGYSLRGVLEDVVIEAAKRMFQVNVFALMQVTQACLPGMRKMRGGTIVNLSSMAGKFAFPGSGPYAATKHAVEAITDALRIEVRPFGIRVVAIRPGFIATEFNDVATTETGDLFARTDPDYKPVYETSGKGIGSMFAGVTVPGPELIAKIIIDAVLSDSPKGIYHAGLFSEEFLGNRASLDDEGFDEYISEKTGLKDLKL</sequence>
<dbReference type="InterPro" id="IPR002347">
    <property type="entry name" value="SDR_fam"/>
</dbReference>
<evidence type="ECO:0000256" key="2">
    <source>
        <dbReference type="ARBA" id="ARBA00022857"/>
    </source>
</evidence>
<keyword evidence="2" id="KW-0521">NADP</keyword>
<dbReference type="SUPFAM" id="SSF51735">
    <property type="entry name" value="NAD(P)-binding Rossmann-fold domains"/>
    <property type="match status" value="1"/>
</dbReference>
<dbReference type="PRINTS" id="PR00080">
    <property type="entry name" value="SDRFAMILY"/>
</dbReference>
<dbReference type="Gene3D" id="3.40.50.720">
    <property type="entry name" value="NAD(P)-binding Rossmann-like Domain"/>
    <property type="match status" value="1"/>
</dbReference>
<evidence type="ECO:0000256" key="1">
    <source>
        <dbReference type="ARBA" id="ARBA00006484"/>
    </source>
</evidence>
<dbReference type="Proteomes" id="UP000650524">
    <property type="component" value="Unassembled WGS sequence"/>
</dbReference>
<evidence type="ECO:0000313" key="5">
    <source>
        <dbReference type="EMBL" id="MBC8177284.1"/>
    </source>
</evidence>